<dbReference type="InterPro" id="IPR000866">
    <property type="entry name" value="AhpC/TSA"/>
</dbReference>
<reference evidence="7 8" key="1">
    <citation type="submission" date="2021-06" db="EMBL/GenBank/DDBJ databases">
        <title>Bacillus sp. RD4P76, an endophyte from a halophyte.</title>
        <authorList>
            <person name="Sun J.-Q."/>
        </authorList>
    </citation>
    <scope>NUCLEOTIDE SEQUENCE [LARGE SCALE GENOMIC DNA]</scope>
    <source>
        <strain evidence="7 8">JCM 17098</strain>
    </source>
</reference>
<keyword evidence="4" id="KW-1015">Disulfide bond</keyword>
<dbReference type="RefSeq" id="WP_088074998.1">
    <property type="nucleotide sequence ID" value="NZ_JAHQCR010000088.1"/>
</dbReference>
<evidence type="ECO:0000313" key="7">
    <source>
        <dbReference type="EMBL" id="MBU9724045.1"/>
    </source>
</evidence>
<dbReference type="PANTHER" id="PTHR42852">
    <property type="entry name" value="THIOL:DISULFIDE INTERCHANGE PROTEIN DSBE"/>
    <property type="match status" value="1"/>
</dbReference>
<dbReference type="Pfam" id="PF00578">
    <property type="entry name" value="AhpC-TSA"/>
    <property type="match status" value="1"/>
</dbReference>
<name>A0ABS6K076_9BACI</name>
<protein>
    <submittedName>
        <fullName evidence="7">TlpA family protein disulfide reductase</fullName>
    </submittedName>
</protein>
<dbReference type="Gene3D" id="3.40.30.10">
    <property type="entry name" value="Glutaredoxin"/>
    <property type="match status" value="1"/>
</dbReference>
<evidence type="ECO:0000313" key="8">
    <source>
        <dbReference type="Proteomes" id="UP000790580"/>
    </source>
</evidence>
<dbReference type="InterPro" id="IPR050553">
    <property type="entry name" value="Thioredoxin_ResA/DsbE_sf"/>
</dbReference>
<dbReference type="PANTHER" id="PTHR42852:SF6">
    <property type="entry name" value="THIOL:DISULFIDE INTERCHANGE PROTEIN DSBE"/>
    <property type="match status" value="1"/>
</dbReference>
<dbReference type="InterPro" id="IPR036249">
    <property type="entry name" value="Thioredoxin-like_sf"/>
</dbReference>
<comment type="caution">
    <text evidence="7">The sequence shown here is derived from an EMBL/GenBank/DDBJ whole genome shotgun (WGS) entry which is preliminary data.</text>
</comment>
<organism evidence="7 8">
    <name type="scientific">Evansella alkalicola</name>
    <dbReference type="NCBI Taxonomy" id="745819"/>
    <lineage>
        <taxon>Bacteria</taxon>
        <taxon>Bacillati</taxon>
        <taxon>Bacillota</taxon>
        <taxon>Bacilli</taxon>
        <taxon>Bacillales</taxon>
        <taxon>Bacillaceae</taxon>
        <taxon>Evansella</taxon>
    </lineage>
</organism>
<evidence type="ECO:0000256" key="1">
    <source>
        <dbReference type="ARBA" id="ARBA00004196"/>
    </source>
</evidence>
<evidence type="ECO:0000259" key="6">
    <source>
        <dbReference type="PROSITE" id="PS51352"/>
    </source>
</evidence>
<dbReference type="CDD" id="cd02966">
    <property type="entry name" value="TlpA_like_family"/>
    <property type="match status" value="1"/>
</dbReference>
<dbReference type="Proteomes" id="UP000790580">
    <property type="component" value="Unassembled WGS sequence"/>
</dbReference>
<keyword evidence="5" id="KW-0676">Redox-active center</keyword>
<keyword evidence="3" id="KW-0812">Transmembrane</keyword>
<evidence type="ECO:0000256" key="2">
    <source>
        <dbReference type="ARBA" id="ARBA00022748"/>
    </source>
</evidence>
<feature type="domain" description="Thioredoxin" evidence="6">
    <location>
        <begin position="55"/>
        <end position="198"/>
    </location>
</feature>
<dbReference type="InterPro" id="IPR013766">
    <property type="entry name" value="Thioredoxin_domain"/>
</dbReference>
<proteinExistence type="predicted"/>
<accession>A0ABS6K076</accession>
<dbReference type="SUPFAM" id="SSF52833">
    <property type="entry name" value="Thioredoxin-like"/>
    <property type="match status" value="1"/>
</dbReference>
<comment type="subcellular location">
    <subcellularLocation>
        <location evidence="1">Cell envelope</location>
    </subcellularLocation>
</comment>
<keyword evidence="3" id="KW-0735">Signal-anchor</keyword>
<gene>
    <name evidence="7" type="ORF">KS407_21710</name>
</gene>
<keyword evidence="2" id="KW-0201">Cytochrome c-type biogenesis</keyword>
<keyword evidence="8" id="KW-1185">Reference proteome</keyword>
<sequence>MKAKRLTTILLFIAALGLGAFVIYENQSQQNQNERQIQEYLNEGTEQGGNGTTSIQLGVEAPDFSLPVYEGEADMMSLSQHRGDFVIINLWASWCKPCTDEIPHFIQFYEEYEEDNVEILGVNMTSTESNHEVIYRFLEDFPINYPVLLDEDGQVYDDYRVYGLPMTFFIDPDGYIANSVMGYVSYDRLVSMYDSVVEEYEGR</sequence>
<dbReference type="EMBL" id="JAHQCR010000088">
    <property type="protein sequence ID" value="MBU9724045.1"/>
    <property type="molecule type" value="Genomic_DNA"/>
</dbReference>
<evidence type="ECO:0000256" key="4">
    <source>
        <dbReference type="ARBA" id="ARBA00023157"/>
    </source>
</evidence>
<evidence type="ECO:0000256" key="3">
    <source>
        <dbReference type="ARBA" id="ARBA00022968"/>
    </source>
</evidence>
<evidence type="ECO:0000256" key="5">
    <source>
        <dbReference type="ARBA" id="ARBA00023284"/>
    </source>
</evidence>
<dbReference type="PROSITE" id="PS51352">
    <property type="entry name" value="THIOREDOXIN_2"/>
    <property type="match status" value="1"/>
</dbReference>